<proteinExistence type="predicted"/>
<sequence length="95" mass="10725">MNSGEWKHDPRLAGMDPVKLQYIEKIAAQVSSQSKTEILPTLLSLQAEARKNNISFTDQETTLLISIITSDMPPDEKKKVKMLHFWAKKLAARSS</sequence>
<keyword evidence="2" id="KW-1185">Reference proteome</keyword>
<accession>A0ABV1HMR1</accession>
<gene>
    <name evidence="1" type="ORF">WMO41_10615</name>
</gene>
<comment type="caution">
    <text evidence="1">The sequence shown here is derived from an EMBL/GenBank/DDBJ whole genome shotgun (WGS) entry which is preliminary data.</text>
</comment>
<dbReference type="RefSeq" id="WP_349229728.1">
    <property type="nucleotide sequence ID" value="NZ_JBBMFJ010000021.1"/>
</dbReference>
<evidence type="ECO:0000313" key="2">
    <source>
        <dbReference type="Proteomes" id="UP001437460"/>
    </source>
</evidence>
<name>A0ABV1HMR1_9FIRM</name>
<organism evidence="1 2">
    <name type="scientific">Ventrimonas faecis</name>
    <dbReference type="NCBI Taxonomy" id="3133170"/>
    <lineage>
        <taxon>Bacteria</taxon>
        <taxon>Bacillati</taxon>
        <taxon>Bacillota</taxon>
        <taxon>Clostridia</taxon>
        <taxon>Lachnospirales</taxon>
        <taxon>Lachnospiraceae</taxon>
        <taxon>Ventrimonas</taxon>
    </lineage>
</organism>
<evidence type="ECO:0000313" key="1">
    <source>
        <dbReference type="EMBL" id="MEQ2563605.1"/>
    </source>
</evidence>
<protein>
    <submittedName>
        <fullName evidence="1">Uncharacterized protein</fullName>
    </submittedName>
</protein>
<dbReference type="EMBL" id="JBBMFJ010000021">
    <property type="protein sequence ID" value="MEQ2563605.1"/>
    <property type="molecule type" value="Genomic_DNA"/>
</dbReference>
<dbReference type="Proteomes" id="UP001437460">
    <property type="component" value="Unassembled WGS sequence"/>
</dbReference>
<reference evidence="1 2" key="1">
    <citation type="submission" date="2024-03" db="EMBL/GenBank/DDBJ databases">
        <title>Human intestinal bacterial collection.</title>
        <authorList>
            <person name="Pauvert C."/>
            <person name="Hitch T.C.A."/>
            <person name="Clavel T."/>
        </authorList>
    </citation>
    <scope>NUCLEOTIDE SEQUENCE [LARGE SCALE GENOMIC DNA]</scope>
    <source>
        <strain evidence="1 2">CLA-AP-H27</strain>
    </source>
</reference>